<dbReference type="EMBL" id="JABSTQ010001723">
    <property type="protein sequence ID" value="KAG0444628.1"/>
    <property type="molecule type" value="Genomic_DNA"/>
</dbReference>
<sequence>MFKPQLQPSSTKAQEMTKKIGAFIARGLQPFSVVEEPSFIDMIRCAIPEAGDSYVCVTAHMMDQDYRQHAYALVCQPMPQEHTGENIAQFLRDVIDDWGLPDHIPIFVVTDNGRNFVSAVAKSNWSGLLCFAHTLQLCISDAKREVASFSHLCAKARSIVGRYKRSARARARLMDIQKDMHMAQHEVIQDVPTRWNSEYAMMERLVELRAPISLELCESDVDNLSSREWKLMAAAVKVLQPLDQATTELCADRYPTLSQVIPLVHCTEVVLREHVREGEEAASFARSLLRSIATRFPDVKMALVPANAMLVDPRYKDICYTEESKKKWAKATLVAAATELMPEDCAQTSACPDTEKPPANTLWGVFSSLSSSVVQQSANDSVSRQVADYLGTPVLPRSENPLEWWKSHGSRMYPALARVAQKYLSIPATQARSERLFSTAGNRAQISYQLLTARATPSHVYSVYSAANVNLLYGSAVT</sequence>
<evidence type="ECO:0000313" key="1">
    <source>
        <dbReference type="EMBL" id="KAG0444628.1"/>
    </source>
</evidence>
<gene>
    <name evidence="1" type="ORF">HPB47_013578</name>
</gene>
<evidence type="ECO:0000313" key="2">
    <source>
        <dbReference type="Proteomes" id="UP000805193"/>
    </source>
</evidence>
<protein>
    <submittedName>
        <fullName evidence="1">Uncharacterized protein</fullName>
    </submittedName>
</protein>
<keyword evidence="2" id="KW-1185">Reference proteome</keyword>
<name>A0AC60R1M6_IXOPE</name>
<proteinExistence type="predicted"/>
<comment type="caution">
    <text evidence="1">The sequence shown here is derived from an EMBL/GenBank/DDBJ whole genome shotgun (WGS) entry which is preliminary data.</text>
</comment>
<accession>A0AC60R1M6</accession>
<organism evidence="1 2">
    <name type="scientific">Ixodes persulcatus</name>
    <name type="common">Taiga tick</name>
    <dbReference type="NCBI Taxonomy" id="34615"/>
    <lineage>
        <taxon>Eukaryota</taxon>
        <taxon>Metazoa</taxon>
        <taxon>Ecdysozoa</taxon>
        <taxon>Arthropoda</taxon>
        <taxon>Chelicerata</taxon>
        <taxon>Arachnida</taxon>
        <taxon>Acari</taxon>
        <taxon>Parasitiformes</taxon>
        <taxon>Ixodida</taxon>
        <taxon>Ixodoidea</taxon>
        <taxon>Ixodidae</taxon>
        <taxon>Ixodinae</taxon>
        <taxon>Ixodes</taxon>
    </lineage>
</organism>
<dbReference type="Proteomes" id="UP000805193">
    <property type="component" value="Unassembled WGS sequence"/>
</dbReference>
<reference evidence="1 2" key="1">
    <citation type="journal article" date="2020" name="Cell">
        <title>Large-Scale Comparative Analyses of Tick Genomes Elucidate Their Genetic Diversity and Vector Capacities.</title>
        <authorList>
            <consortium name="Tick Genome and Microbiome Consortium (TIGMIC)"/>
            <person name="Jia N."/>
            <person name="Wang J."/>
            <person name="Shi W."/>
            <person name="Du L."/>
            <person name="Sun Y."/>
            <person name="Zhan W."/>
            <person name="Jiang J.F."/>
            <person name="Wang Q."/>
            <person name="Zhang B."/>
            <person name="Ji P."/>
            <person name="Bell-Sakyi L."/>
            <person name="Cui X.M."/>
            <person name="Yuan T.T."/>
            <person name="Jiang B.G."/>
            <person name="Yang W.F."/>
            <person name="Lam T.T."/>
            <person name="Chang Q.C."/>
            <person name="Ding S.J."/>
            <person name="Wang X.J."/>
            <person name="Zhu J.G."/>
            <person name="Ruan X.D."/>
            <person name="Zhao L."/>
            <person name="Wei J.T."/>
            <person name="Ye R.Z."/>
            <person name="Que T.C."/>
            <person name="Du C.H."/>
            <person name="Zhou Y.H."/>
            <person name="Cheng J.X."/>
            <person name="Dai P.F."/>
            <person name="Guo W.B."/>
            <person name="Han X.H."/>
            <person name="Huang E.J."/>
            <person name="Li L.F."/>
            <person name="Wei W."/>
            <person name="Gao Y.C."/>
            <person name="Liu J.Z."/>
            <person name="Shao H.Z."/>
            <person name="Wang X."/>
            <person name="Wang C.C."/>
            <person name="Yang T.C."/>
            <person name="Huo Q.B."/>
            <person name="Li W."/>
            <person name="Chen H.Y."/>
            <person name="Chen S.E."/>
            <person name="Zhou L.G."/>
            <person name="Ni X.B."/>
            <person name="Tian J.H."/>
            <person name="Sheng Y."/>
            <person name="Liu T."/>
            <person name="Pan Y.S."/>
            <person name="Xia L.Y."/>
            <person name="Li J."/>
            <person name="Zhao F."/>
            <person name="Cao W.C."/>
        </authorList>
    </citation>
    <scope>NUCLEOTIDE SEQUENCE [LARGE SCALE GENOMIC DNA]</scope>
    <source>
        <strain evidence="1">Iper-2018</strain>
    </source>
</reference>